<keyword evidence="5" id="KW-0028">Amino-acid biosynthesis</keyword>
<feature type="domain" description="Glycosyl transferase family 3 N-terminal" evidence="7">
    <location>
        <begin position="11"/>
        <end position="73"/>
    </location>
</feature>
<comment type="function">
    <text evidence="5">Catalyzes the transfer of the phosphoribosyl group of 5-phosphorylribose-1-pyrophosphate (PRPP) to anthranilate to yield N-(5'-phosphoribosyl)-anthranilate (PRA).</text>
</comment>
<dbReference type="HAMAP" id="MF_00211">
    <property type="entry name" value="TrpD"/>
    <property type="match status" value="1"/>
</dbReference>
<dbReference type="InterPro" id="IPR017459">
    <property type="entry name" value="Glycosyl_Trfase_fam3_N_dom"/>
</dbReference>
<comment type="similarity">
    <text evidence="5">Belongs to the anthranilate phosphoribosyltransferase family.</text>
</comment>
<evidence type="ECO:0000259" key="7">
    <source>
        <dbReference type="Pfam" id="PF02885"/>
    </source>
</evidence>
<evidence type="ECO:0000256" key="2">
    <source>
        <dbReference type="ARBA" id="ARBA00022679"/>
    </source>
</evidence>
<feature type="binding site" evidence="5">
    <location>
        <position position="88"/>
    </location>
    <ligand>
        <name>5-phospho-alpha-D-ribose 1-diphosphate</name>
        <dbReference type="ChEBI" id="CHEBI:58017"/>
    </ligand>
</feature>
<reference evidence="8 9" key="1">
    <citation type="submission" date="2024-09" db="EMBL/GenBank/DDBJ databases">
        <authorList>
            <person name="Sun Q."/>
            <person name="Mori K."/>
        </authorList>
    </citation>
    <scope>NUCLEOTIDE SEQUENCE [LARGE SCALE GENOMIC DNA]</scope>
    <source>
        <strain evidence="8 9">CCM 7759</strain>
    </source>
</reference>
<feature type="binding site" evidence="5">
    <location>
        <begin position="116"/>
        <end position="124"/>
    </location>
    <ligand>
        <name>5-phospho-alpha-D-ribose 1-diphosphate</name>
        <dbReference type="ChEBI" id="CHEBI:58017"/>
    </ligand>
</feature>
<keyword evidence="4 5" id="KW-0057">Aromatic amino acid biosynthesis</keyword>
<comment type="pathway">
    <text evidence="5">Amino-acid biosynthesis; L-tryptophan biosynthesis; L-tryptophan from chorismate: step 2/5.</text>
</comment>
<evidence type="ECO:0000256" key="3">
    <source>
        <dbReference type="ARBA" id="ARBA00022822"/>
    </source>
</evidence>
<dbReference type="InterPro" id="IPR000312">
    <property type="entry name" value="Glycosyl_Trfase_fam3"/>
</dbReference>
<keyword evidence="5" id="KW-0460">Magnesium</keyword>
<dbReference type="PANTHER" id="PTHR43285">
    <property type="entry name" value="ANTHRANILATE PHOSPHORIBOSYLTRANSFERASE"/>
    <property type="match status" value="1"/>
</dbReference>
<name>A0ABV6DQK3_9BACL</name>
<evidence type="ECO:0000313" key="9">
    <source>
        <dbReference type="Proteomes" id="UP001589776"/>
    </source>
</evidence>
<dbReference type="EC" id="2.4.2.18" evidence="5"/>
<dbReference type="RefSeq" id="WP_377472269.1">
    <property type="nucleotide sequence ID" value="NZ_JBHLWN010000077.1"/>
</dbReference>
<feature type="binding site" evidence="5">
    <location>
        <position position="100"/>
    </location>
    <ligand>
        <name>Mg(2+)</name>
        <dbReference type="ChEBI" id="CHEBI:18420"/>
        <label>1</label>
    </ligand>
</feature>
<comment type="cofactor">
    <cofactor evidence="5">
        <name>Mg(2+)</name>
        <dbReference type="ChEBI" id="CHEBI:18420"/>
    </cofactor>
    <text evidence="5">Binds 2 magnesium ions per monomer.</text>
</comment>
<accession>A0ABV6DQK3</accession>
<sequence length="349" mass="36538">METRTDTFTVQQALAKLLGGESLQRSEARAVMAHVMEGTATPAQIGSLLTLLRMKGETSEEITGFAEGMRQAAASVRTERTDLLDTCGTGGDGAHTINISTAAAIVAAGGGVRVAKHGNRASSSKSGSADVLEALGVTITLNAEQAARCLEQIGLCFMFAQVHHQSMKHAAAPRKELGFRTVFNLLGPLTNPAGADRQLLGVSDRTKTETMASVLRELQVKRALVVAGLDGLDEISLSAPTQVTELRSGNLRTFEVSPADLGLAESPISAVRGGDAVENAAIIRRVFAGEAGAYRDIIIANSGACFYVTGKAESLREGVELAASVIDSGRAMAKLDQLIQVTGELNYVS</sequence>
<feature type="binding site" evidence="5">
    <location>
        <position position="174"/>
    </location>
    <ligand>
        <name>anthranilate</name>
        <dbReference type="ChEBI" id="CHEBI:16567"/>
        <label>2</label>
    </ligand>
</feature>
<dbReference type="Pfam" id="PF00591">
    <property type="entry name" value="Glycos_transf_3"/>
    <property type="match status" value="1"/>
</dbReference>
<keyword evidence="1 5" id="KW-0328">Glycosyltransferase</keyword>
<dbReference type="InterPro" id="IPR035902">
    <property type="entry name" value="Nuc_phospho_transferase"/>
</dbReference>
<dbReference type="PANTHER" id="PTHR43285:SF2">
    <property type="entry name" value="ANTHRANILATE PHOSPHORIBOSYLTRANSFERASE"/>
    <property type="match status" value="1"/>
</dbReference>
<feature type="binding site" evidence="5">
    <location>
        <position position="96"/>
    </location>
    <ligand>
        <name>5-phospho-alpha-D-ribose 1-diphosphate</name>
        <dbReference type="ChEBI" id="CHEBI:58017"/>
    </ligand>
</feature>
<feature type="binding site" evidence="5">
    <location>
        <begin position="98"/>
        <end position="101"/>
    </location>
    <ligand>
        <name>5-phospho-alpha-D-ribose 1-diphosphate</name>
        <dbReference type="ChEBI" id="CHEBI:58017"/>
    </ligand>
</feature>
<feature type="binding site" evidence="5">
    <location>
        <position position="234"/>
    </location>
    <ligand>
        <name>Mg(2+)</name>
        <dbReference type="ChEBI" id="CHEBI:18420"/>
        <label>2</label>
    </ligand>
</feature>
<evidence type="ECO:0000256" key="1">
    <source>
        <dbReference type="ARBA" id="ARBA00022676"/>
    </source>
</evidence>
<dbReference type="InterPro" id="IPR005940">
    <property type="entry name" value="Anthranilate_Pribosyl_Tfrase"/>
</dbReference>
<dbReference type="SUPFAM" id="SSF47648">
    <property type="entry name" value="Nucleoside phosphorylase/phosphoribosyltransferase N-terminal domain"/>
    <property type="match status" value="1"/>
</dbReference>
<keyword evidence="9" id="KW-1185">Reference proteome</keyword>
<dbReference type="EMBL" id="JBHLWN010000077">
    <property type="protein sequence ID" value="MFC0214848.1"/>
    <property type="molecule type" value="Genomic_DNA"/>
</dbReference>
<evidence type="ECO:0000259" key="6">
    <source>
        <dbReference type="Pfam" id="PF00591"/>
    </source>
</evidence>
<comment type="caution">
    <text evidence="5">Lacks conserved residue(s) required for the propagation of feature annotation.</text>
</comment>
<feature type="domain" description="Glycosyl transferase family 3" evidence="6">
    <location>
        <begin position="81"/>
        <end position="331"/>
    </location>
</feature>
<evidence type="ECO:0000313" key="8">
    <source>
        <dbReference type="EMBL" id="MFC0214848.1"/>
    </source>
</evidence>
<dbReference type="InterPro" id="IPR036320">
    <property type="entry name" value="Glycosyl_Trfase_fam3_N_dom_sf"/>
</dbReference>
<dbReference type="NCBIfam" id="TIGR01245">
    <property type="entry name" value="trpD"/>
    <property type="match status" value="1"/>
</dbReference>
<keyword evidence="5" id="KW-0479">Metal-binding</keyword>
<dbReference type="Proteomes" id="UP001589776">
    <property type="component" value="Unassembled WGS sequence"/>
</dbReference>
<evidence type="ECO:0000256" key="5">
    <source>
        <dbReference type="HAMAP-Rule" id="MF_00211"/>
    </source>
</evidence>
<keyword evidence="2 5" id="KW-0808">Transferase</keyword>
<feature type="binding site" evidence="5">
    <location>
        <position position="233"/>
    </location>
    <ligand>
        <name>Mg(2+)</name>
        <dbReference type="ChEBI" id="CHEBI:18420"/>
        <label>2</label>
    </ligand>
</feature>
<feature type="binding site" evidence="5">
    <location>
        <position position="128"/>
    </location>
    <ligand>
        <name>5-phospho-alpha-D-ribose 1-diphosphate</name>
        <dbReference type="ChEBI" id="CHEBI:58017"/>
    </ligand>
</feature>
<comment type="catalytic activity">
    <reaction evidence="5">
        <text>N-(5-phospho-beta-D-ribosyl)anthranilate + diphosphate = 5-phospho-alpha-D-ribose 1-diphosphate + anthranilate</text>
        <dbReference type="Rhea" id="RHEA:11768"/>
        <dbReference type="ChEBI" id="CHEBI:16567"/>
        <dbReference type="ChEBI" id="CHEBI:18277"/>
        <dbReference type="ChEBI" id="CHEBI:33019"/>
        <dbReference type="ChEBI" id="CHEBI:58017"/>
        <dbReference type="EC" id="2.4.2.18"/>
    </reaction>
</comment>
<dbReference type="GO" id="GO:0004048">
    <property type="term" value="F:anthranilate phosphoribosyltransferase activity"/>
    <property type="evidence" value="ECO:0007669"/>
    <property type="project" value="UniProtKB-EC"/>
</dbReference>
<organism evidence="8 9">
    <name type="scientific">Paenibacillus chartarius</name>
    <dbReference type="NCBI Taxonomy" id="747481"/>
    <lineage>
        <taxon>Bacteria</taxon>
        <taxon>Bacillati</taxon>
        <taxon>Bacillota</taxon>
        <taxon>Bacilli</taxon>
        <taxon>Bacillales</taxon>
        <taxon>Paenibacillaceae</taxon>
        <taxon>Paenibacillus</taxon>
    </lineage>
</organism>
<dbReference type="SUPFAM" id="SSF52418">
    <property type="entry name" value="Nucleoside phosphorylase/phosphoribosyltransferase catalytic domain"/>
    <property type="match status" value="1"/>
</dbReference>
<dbReference type="Gene3D" id="1.20.970.10">
    <property type="entry name" value="Transferase, Pyrimidine Nucleoside Phosphorylase, Chain C"/>
    <property type="match status" value="1"/>
</dbReference>
<protein>
    <recommendedName>
        <fullName evidence="5">Anthranilate phosphoribosyltransferase</fullName>
        <ecNumber evidence="5">2.4.2.18</ecNumber>
    </recommendedName>
</protein>
<gene>
    <name evidence="5 8" type="primary">trpD</name>
    <name evidence="8" type="ORF">ACFFK0_20785</name>
</gene>
<dbReference type="Pfam" id="PF02885">
    <property type="entry name" value="Glycos_trans_3N"/>
    <property type="match status" value="1"/>
</dbReference>
<feature type="binding site" evidence="5">
    <location>
        <position position="234"/>
    </location>
    <ligand>
        <name>Mg(2+)</name>
        <dbReference type="ChEBI" id="CHEBI:18420"/>
        <label>1</label>
    </ligand>
</feature>
<comment type="caution">
    <text evidence="8">The sequence shown here is derived from an EMBL/GenBank/DDBJ whole genome shotgun (WGS) entry which is preliminary data.</text>
</comment>
<keyword evidence="3 5" id="KW-0822">Tryptophan biosynthesis</keyword>
<feature type="binding site" evidence="5">
    <location>
        <begin position="91"/>
        <end position="92"/>
    </location>
    <ligand>
        <name>5-phospho-alpha-D-ribose 1-diphosphate</name>
        <dbReference type="ChEBI" id="CHEBI:58017"/>
    </ligand>
</feature>
<feature type="binding site" evidence="5">
    <location>
        <position position="119"/>
    </location>
    <ligand>
        <name>anthranilate</name>
        <dbReference type="ChEBI" id="CHEBI:16567"/>
        <label>1</label>
    </ligand>
</feature>
<dbReference type="Gene3D" id="3.40.1030.10">
    <property type="entry name" value="Nucleoside phosphorylase/phosphoribosyltransferase catalytic domain"/>
    <property type="match status" value="1"/>
</dbReference>
<proteinExistence type="inferred from homology"/>
<feature type="binding site" evidence="5">
    <location>
        <position position="88"/>
    </location>
    <ligand>
        <name>anthranilate</name>
        <dbReference type="ChEBI" id="CHEBI:16567"/>
        <label>1</label>
    </ligand>
</feature>
<comment type="subunit">
    <text evidence="5">Homodimer.</text>
</comment>
<evidence type="ECO:0000256" key="4">
    <source>
        <dbReference type="ARBA" id="ARBA00023141"/>
    </source>
</evidence>